<dbReference type="PANTHER" id="PTHR35333:SF3">
    <property type="entry name" value="BETA-LACTAMASE-TYPE TRANSPEPTIDASE FOLD CONTAINING PROTEIN"/>
    <property type="match status" value="1"/>
</dbReference>
<dbReference type="GO" id="GO:0030655">
    <property type="term" value="P:beta-lactam antibiotic catabolic process"/>
    <property type="evidence" value="ECO:0007669"/>
    <property type="project" value="InterPro"/>
</dbReference>
<dbReference type="RefSeq" id="WP_245834866.1">
    <property type="nucleotide sequence ID" value="NZ_MWWR01000005.1"/>
</dbReference>
<accession>A0A261EZ09</accession>
<dbReference type="SUPFAM" id="SSF56601">
    <property type="entry name" value="beta-lactamase/transpeptidase-like"/>
    <property type="match status" value="1"/>
</dbReference>
<dbReference type="Gene3D" id="3.40.710.10">
    <property type="entry name" value="DD-peptidase/beta-lactamase superfamily"/>
    <property type="match status" value="1"/>
</dbReference>
<proteinExistence type="predicted"/>
<dbReference type="Proteomes" id="UP000216725">
    <property type="component" value="Unassembled WGS sequence"/>
</dbReference>
<dbReference type="InterPro" id="IPR045155">
    <property type="entry name" value="Beta-lactam_cat"/>
</dbReference>
<keyword evidence="4" id="KW-1185">Reference proteome</keyword>
<comment type="caution">
    <text evidence="3">The sequence shown here is derived from an EMBL/GenBank/DDBJ whole genome shotgun (WGS) entry which is preliminary data.</text>
</comment>
<organism evidence="3 4">
    <name type="scientific">Pseudoscardovia radai</name>
    <dbReference type="NCBI Taxonomy" id="987066"/>
    <lineage>
        <taxon>Bacteria</taxon>
        <taxon>Bacillati</taxon>
        <taxon>Actinomycetota</taxon>
        <taxon>Actinomycetes</taxon>
        <taxon>Bifidobacteriales</taxon>
        <taxon>Bifidobacteriaceae</taxon>
        <taxon>Pseudoscardovia</taxon>
    </lineage>
</organism>
<name>A0A261EZ09_9BIFI</name>
<dbReference type="PANTHER" id="PTHR35333">
    <property type="entry name" value="BETA-LACTAMASE"/>
    <property type="match status" value="1"/>
</dbReference>
<evidence type="ECO:0000313" key="3">
    <source>
        <dbReference type="EMBL" id="OZG52112.1"/>
    </source>
</evidence>
<dbReference type="EMBL" id="MWWR01000005">
    <property type="protein sequence ID" value="OZG52112.1"/>
    <property type="molecule type" value="Genomic_DNA"/>
</dbReference>
<feature type="domain" description="Beta-lactamase class A catalytic" evidence="2">
    <location>
        <begin position="121"/>
        <end position="303"/>
    </location>
</feature>
<dbReference type="GO" id="GO:0046677">
    <property type="term" value="P:response to antibiotic"/>
    <property type="evidence" value="ECO:0007669"/>
    <property type="project" value="InterPro"/>
</dbReference>
<gene>
    <name evidence="3" type="ORF">PSRA_0662</name>
</gene>
<sequence>MSTLPRDPAARRRIYRRRRIVAACTLCLIVAAIVFCAARVHDFFSSRAHASQAAAQSSQTADTQGADAADAADPSGTDATAVDSADRAASASASPSPTETDLTASLGDDLDGIFAGADYAVSVTDLKTGTPLVSISTDEQFTAASTYKLYVAYSMISAVESGRATWNSSLNGTTLSACFSTMIVDSDNDCPVAWLERYGFDSVNEEVQAAGFTDTNIEDGDMLTTASDLTDDLTRLYGGTLYSDGSRQRLLECMETQIYRSGIPAGIGENGTVADKVGFLDGLLHDAAIVYSDKGDYSMVILTDGSSWDAIAEAASTIYDAL</sequence>
<evidence type="ECO:0000313" key="4">
    <source>
        <dbReference type="Proteomes" id="UP000216725"/>
    </source>
</evidence>
<protein>
    <submittedName>
        <fullName evidence="3">Beta-lactamase class A</fullName>
    </submittedName>
</protein>
<dbReference type="InterPro" id="IPR000871">
    <property type="entry name" value="Beta-lactam_class-A"/>
</dbReference>
<dbReference type="GO" id="GO:0008800">
    <property type="term" value="F:beta-lactamase activity"/>
    <property type="evidence" value="ECO:0007669"/>
    <property type="project" value="InterPro"/>
</dbReference>
<dbReference type="InterPro" id="IPR012338">
    <property type="entry name" value="Beta-lactam/transpept-like"/>
</dbReference>
<reference evidence="3 4" key="1">
    <citation type="journal article" date="2017" name="BMC Genomics">
        <title>Comparative genomic and phylogenomic analyses of the Bifidobacteriaceae family.</title>
        <authorList>
            <person name="Lugli G.A."/>
            <person name="Milani C."/>
            <person name="Turroni F."/>
            <person name="Duranti S."/>
            <person name="Mancabelli L."/>
            <person name="Mangifesta M."/>
            <person name="Ferrario C."/>
            <person name="Modesto M."/>
            <person name="Mattarelli P."/>
            <person name="Jiri K."/>
            <person name="van Sinderen D."/>
            <person name="Ventura M."/>
        </authorList>
    </citation>
    <scope>NUCLEOTIDE SEQUENCE [LARGE SCALE GENOMIC DNA]</scope>
    <source>
        <strain evidence="3 4">DSM 24742</strain>
    </source>
</reference>
<evidence type="ECO:0000259" key="2">
    <source>
        <dbReference type="Pfam" id="PF13354"/>
    </source>
</evidence>
<evidence type="ECO:0000256" key="1">
    <source>
        <dbReference type="SAM" id="MobiDB-lite"/>
    </source>
</evidence>
<feature type="region of interest" description="Disordered" evidence="1">
    <location>
        <begin position="55"/>
        <end position="102"/>
    </location>
</feature>
<dbReference type="Pfam" id="PF13354">
    <property type="entry name" value="Beta-lactamase2"/>
    <property type="match status" value="1"/>
</dbReference>
<feature type="compositionally biased region" description="Low complexity" evidence="1">
    <location>
        <begin position="55"/>
        <end position="101"/>
    </location>
</feature>
<dbReference type="AlphaFoldDB" id="A0A261EZ09"/>